<keyword evidence="3" id="KW-1185">Reference proteome</keyword>
<accession>A0ABU8HI10</accession>
<dbReference type="PROSITE" id="PS51257">
    <property type="entry name" value="PROKAR_LIPOPROTEIN"/>
    <property type="match status" value="1"/>
</dbReference>
<dbReference type="SUPFAM" id="SSF49503">
    <property type="entry name" value="Cupredoxins"/>
    <property type="match status" value="1"/>
</dbReference>
<evidence type="ECO:0000256" key="1">
    <source>
        <dbReference type="SAM" id="SignalP"/>
    </source>
</evidence>
<dbReference type="Proteomes" id="UP001312865">
    <property type="component" value="Unassembled WGS sequence"/>
</dbReference>
<feature type="chain" id="PRO_5045491486" evidence="1">
    <location>
        <begin position="21"/>
        <end position="128"/>
    </location>
</feature>
<sequence>MKRYLATMASLMILILVLSACGTTSDEGSASSDQEKSQQLTVIGSNWEFDQETYTIPANVDVTFNYKDDEGVHGVKLRPYDDKDNIIAEVMDGESATINLEPGTYEIRCLTFCGDGGHKEMRSKLVVE</sequence>
<reference evidence="2 3" key="1">
    <citation type="journal article" date="2018" name="J. Microbiol.">
        <title>Bacillus spongiae sp. nov., isolated from sponge of Jeju Island.</title>
        <authorList>
            <person name="Lee G.E."/>
            <person name="Im W.T."/>
            <person name="Park J.S."/>
        </authorList>
    </citation>
    <scope>NUCLEOTIDE SEQUENCE [LARGE SCALE GENOMIC DNA]</scope>
    <source>
        <strain evidence="2 3">135PIL107-10</strain>
    </source>
</reference>
<dbReference type="Gene3D" id="2.60.40.420">
    <property type="entry name" value="Cupredoxins - blue copper proteins"/>
    <property type="match status" value="1"/>
</dbReference>
<comment type="caution">
    <text evidence="2">The sequence shown here is derived from an EMBL/GenBank/DDBJ whole genome shotgun (WGS) entry which is preliminary data.</text>
</comment>
<protein>
    <submittedName>
        <fullName evidence="2">Cytochrome C oxidase subunit II</fullName>
    </submittedName>
</protein>
<gene>
    <name evidence="2" type="ORF">WAK64_17085</name>
</gene>
<evidence type="ECO:0000313" key="3">
    <source>
        <dbReference type="Proteomes" id="UP001312865"/>
    </source>
</evidence>
<keyword evidence="1" id="KW-0732">Signal</keyword>
<name>A0ABU8HI10_9BACI</name>
<evidence type="ECO:0000313" key="2">
    <source>
        <dbReference type="EMBL" id="MEI5908764.1"/>
    </source>
</evidence>
<organism evidence="2 3">
    <name type="scientific">Bacillus spongiae</name>
    <dbReference type="NCBI Taxonomy" id="2683610"/>
    <lineage>
        <taxon>Bacteria</taxon>
        <taxon>Bacillati</taxon>
        <taxon>Bacillota</taxon>
        <taxon>Bacilli</taxon>
        <taxon>Bacillales</taxon>
        <taxon>Bacillaceae</taxon>
        <taxon>Bacillus</taxon>
    </lineage>
</organism>
<dbReference type="EMBL" id="JBBAXC010000016">
    <property type="protein sequence ID" value="MEI5908764.1"/>
    <property type="molecule type" value="Genomic_DNA"/>
</dbReference>
<proteinExistence type="predicted"/>
<dbReference type="InterPro" id="IPR008972">
    <property type="entry name" value="Cupredoxin"/>
</dbReference>
<dbReference type="RefSeq" id="WP_336588212.1">
    <property type="nucleotide sequence ID" value="NZ_JBBAXC010000016.1"/>
</dbReference>
<feature type="signal peptide" evidence="1">
    <location>
        <begin position="1"/>
        <end position="20"/>
    </location>
</feature>